<dbReference type="SUPFAM" id="SSF53098">
    <property type="entry name" value="Ribonuclease H-like"/>
    <property type="match status" value="1"/>
</dbReference>
<dbReference type="InterPro" id="IPR040676">
    <property type="entry name" value="DUF5641"/>
</dbReference>
<sequence>MAEKLLKNQTDLLGRLEKAQTNYKKTPKIRITKGYVDTRIDTLEKLRAEFNSNHRELIQIIRPEQEQVLPYFTNDKYDEFEEMYIAHMSDLKEVQSKFTEKHKPESNTPPCNEVKLPRIQLPTFSGKYEEWQTFYDMFVSLIHNNEKLSAVQKLHYLKSSVQGEPESMLRNFATTDQNYDEAWKQLTKRYNNKRYNSNAILKILFSQKQINTDSSHGIKQLLDITSSCLKALNNIGIRTETWDVIIVHLVVSKLDVESHKQWEQQISLMAEDMPSWLQLVEFLEARFRSMEMIDSSKQTKPLTQVKKPVTKARSFHSAVQQQDIKKNDLICALCGECHYLNLCKQFEKKSVQERRDFIQSKGLCFNCLQPTHVVMKCRLPTCCKKCGRRHHTMLHFDKEEFMEQTITNQGEKNQNKFDGTKQSGSFIANPLNIVANFSKQDISYQVLLATAIIKALSRNGKTYPIRALLDQGSQASFVTEATAQLLGLKRFSVNGMVSGLGGGQTRVKYMVTLGLKSRHNPEITYHVNAYVLGSLTSLLPGCKLETPDWLELQKLNLADPNFASPGKIDVLLGAEVYYEVLLDGMMKQPQGKLLAQNTVFGWILYGKLSDSSSANDNVTSLHLRFTPDDECLKRFWELEAEPDQIQKRLTKEEQLCEDIYQSTTVRNKEGRFVVKLPFKNEDPVCQYGQSKDIATKKLIALERRLTKDPKLYEEYRKVLDEYVTLKHMTLVDGADIDNPKAVYLPHHAVVRDDKDTTKVRVVFNASSKGINDVSLNDDLLVGPKLQQDLRHLLMRFRTHRICIVADLVKMYRQVLVHAEDTDFQRILWRPNPDLPIQHYKLLTLTFGTACAPYLAVKTLQRLADEETHNFPKASEITKRDYYIDDLMTGCNTEEEAKNIYDEMNNLMMSGGFQLQKWSSNSTELLQYIGENKNNKEQSVPIKADNMMKILGIQWDRATDNFEYTVALPEVKLPITKRQVLSDIARLYDPMGWIAPVVVSAKIIIQKIWQEHLDWDDHITGELQEKWIRFRNDLVEIKKIEIPRWINSTSSSSLELHAFSDASQAAYAAAVYIRVIEPDGSIHVNLISAKTKVAPIDKVVSIPRLELCGATLAAKLLFEISQVMNIPKENLYGWTDSTIVLAWLEGGASKWTTFVSNRVSDILSIMDYGQWQHVSTDTNPADCASRGLQPSEMHSEYLWWHGPVWLKQSKLEESKCKIDETHEEERIVSMKVTQIKEEHYEWTKFSSLTKMLKVMSFCRRMLMKREERQQLPVWVKRHVTVKEMNQTLEMCIKQVQGVEFEEEIKLILEGKEVLKKSVLHTLCPVLDQNGLLRVGGRIDQANVSYDTRHPIILPANSHLTQLLVADAHDKTLHGGPQIMLNFLRSKYWIIRARDQVKRCYRKCITCMRYSKAARVQLMGQLPDARLKPCKPFKATGVDYAGPINIKFSPGRGAKSYKGYISLFVCMVTRAVHIEAVTDLSTKGFIAAFRRFTSRRGHCQDLYSDNGTNFVGADKQLREMFDSAKSNLPQEIAEALTLESTTWHFIPPQSPNFGGLWEAGVRCAKGHLRKVIGDTTLTYEELSTVLSQVEACLNSRPISVLSNDANDPLPLTPGHFLIGEPMFNVSYDNYTDCNITGIDRWKLVQKMVGDFWIRWSKEYLVCLNQRYKWNSKLPEPSVNDICIIRDDSVPPTKWLLGIIVDKHAGPDNVTRVVTIRCKNGLRKRPLSKVCVLDK</sequence>
<proteinExistence type="predicted"/>
<organism evidence="2">
    <name type="scientific">Papilio xuthus</name>
    <name type="common">Asian swallowtail butterfly</name>
    <dbReference type="NCBI Taxonomy" id="66420"/>
    <lineage>
        <taxon>Eukaryota</taxon>
        <taxon>Metazoa</taxon>
        <taxon>Ecdysozoa</taxon>
        <taxon>Arthropoda</taxon>
        <taxon>Hexapoda</taxon>
        <taxon>Insecta</taxon>
        <taxon>Pterygota</taxon>
        <taxon>Neoptera</taxon>
        <taxon>Endopterygota</taxon>
        <taxon>Lepidoptera</taxon>
        <taxon>Glossata</taxon>
        <taxon>Ditrysia</taxon>
        <taxon>Papilionoidea</taxon>
        <taxon>Papilionidae</taxon>
        <taxon>Papilioninae</taxon>
        <taxon>Papilio</taxon>
    </lineage>
</organism>
<dbReference type="PANTHER" id="PTHR47331">
    <property type="entry name" value="PHD-TYPE DOMAIN-CONTAINING PROTEIN"/>
    <property type="match status" value="1"/>
</dbReference>
<dbReference type="Gene3D" id="3.30.420.10">
    <property type="entry name" value="Ribonuclease H-like superfamily/Ribonuclease H"/>
    <property type="match status" value="1"/>
</dbReference>
<dbReference type="InterPro" id="IPR041588">
    <property type="entry name" value="Integrase_H2C2"/>
</dbReference>
<dbReference type="InterPro" id="IPR036397">
    <property type="entry name" value="RNaseH_sf"/>
</dbReference>
<dbReference type="KEGG" id="pxu:106121863"/>
<dbReference type="GO" id="GO:0015074">
    <property type="term" value="P:DNA integration"/>
    <property type="evidence" value="ECO:0007669"/>
    <property type="project" value="InterPro"/>
</dbReference>
<dbReference type="CDD" id="cd01644">
    <property type="entry name" value="RT_pepA17"/>
    <property type="match status" value="1"/>
</dbReference>
<dbReference type="Pfam" id="PF05380">
    <property type="entry name" value="Peptidase_A17"/>
    <property type="match status" value="1"/>
</dbReference>
<dbReference type="RefSeq" id="XP_013173145.1">
    <property type="nucleotide sequence ID" value="XM_013317691.1"/>
</dbReference>
<protein>
    <submittedName>
        <fullName evidence="2">Uncharacterized protein LOC106121863</fullName>
    </submittedName>
</protein>
<evidence type="ECO:0000259" key="1">
    <source>
        <dbReference type="PROSITE" id="PS50994"/>
    </source>
</evidence>
<dbReference type="Pfam" id="PF18701">
    <property type="entry name" value="DUF5641"/>
    <property type="match status" value="1"/>
</dbReference>
<accession>A0AAJ6ZIJ8</accession>
<dbReference type="InterPro" id="IPR008042">
    <property type="entry name" value="Retrotrans_Pao"/>
</dbReference>
<dbReference type="Pfam" id="PF03564">
    <property type="entry name" value="DUF1759"/>
    <property type="match status" value="1"/>
</dbReference>
<dbReference type="Proteomes" id="UP000694872">
    <property type="component" value="Unplaced"/>
</dbReference>
<dbReference type="PANTHER" id="PTHR47331:SF5">
    <property type="entry name" value="RIBONUCLEASE H"/>
    <property type="match status" value="1"/>
</dbReference>
<dbReference type="GO" id="GO:0071897">
    <property type="term" value="P:DNA biosynthetic process"/>
    <property type="evidence" value="ECO:0007669"/>
    <property type="project" value="UniProtKB-ARBA"/>
</dbReference>
<reference evidence="2" key="1">
    <citation type="submission" date="2025-08" db="UniProtKB">
        <authorList>
            <consortium name="RefSeq"/>
        </authorList>
    </citation>
    <scope>IDENTIFICATION</scope>
</reference>
<gene>
    <name evidence="2" type="primary">LOC106121863</name>
</gene>
<dbReference type="Gene3D" id="1.10.340.70">
    <property type="match status" value="1"/>
</dbReference>
<dbReference type="Pfam" id="PF00078">
    <property type="entry name" value="RVT_1"/>
    <property type="match status" value="1"/>
</dbReference>
<name>A0AAJ6ZIJ8_PAPXU</name>
<evidence type="ECO:0000313" key="2">
    <source>
        <dbReference type="RefSeq" id="XP_013173145.1"/>
    </source>
</evidence>
<dbReference type="SUPFAM" id="SSF56672">
    <property type="entry name" value="DNA/RNA polymerases"/>
    <property type="match status" value="1"/>
</dbReference>
<feature type="domain" description="Integrase catalytic" evidence="1">
    <location>
        <begin position="1426"/>
        <end position="1619"/>
    </location>
</feature>
<dbReference type="PROSITE" id="PS50994">
    <property type="entry name" value="INTEGRASE"/>
    <property type="match status" value="1"/>
</dbReference>
<dbReference type="InterPro" id="IPR000477">
    <property type="entry name" value="RT_dom"/>
</dbReference>
<dbReference type="InterPro" id="IPR005312">
    <property type="entry name" value="DUF1759"/>
</dbReference>
<dbReference type="InterPro" id="IPR012337">
    <property type="entry name" value="RNaseH-like_sf"/>
</dbReference>
<dbReference type="Pfam" id="PF17921">
    <property type="entry name" value="Integrase_H2C2"/>
    <property type="match status" value="1"/>
</dbReference>
<dbReference type="InterPro" id="IPR001584">
    <property type="entry name" value="Integrase_cat-core"/>
</dbReference>
<dbReference type="GO" id="GO:0003676">
    <property type="term" value="F:nucleic acid binding"/>
    <property type="evidence" value="ECO:0007669"/>
    <property type="project" value="InterPro"/>
</dbReference>
<dbReference type="GeneID" id="106121863"/>
<dbReference type="GO" id="GO:0042575">
    <property type="term" value="C:DNA polymerase complex"/>
    <property type="evidence" value="ECO:0007669"/>
    <property type="project" value="UniProtKB-ARBA"/>
</dbReference>
<dbReference type="InterPro" id="IPR043502">
    <property type="entry name" value="DNA/RNA_pol_sf"/>
</dbReference>